<organism evidence="6 7">
    <name type="scientific">Candidatus Schekmanbacteria bacterium RIFCSPLOWO2_12_FULL_38_15</name>
    <dbReference type="NCBI Taxonomy" id="1817883"/>
    <lineage>
        <taxon>Bacteria</taxon>
        <taxon>Candidatus Schekmaniibacteriota</taxon>
    </lineage>
</organism>
<dbReference type="Proteomes" id="UP000178082">
    <property type="component" value="Unassembled WGS sequence"/>
</dbReference>
<dbReference type="CDD" id="cd13539">
    <property type="entry name" value="PBP2_AvModA"/>
    <property type="match status" value="1"/>
</dbReference>
<protein>
    <submittedName>
        <fullName evidence="6">Molybdate ABC transporter substrate-binding protein</fullName>
    </submittedName>
</protein>
<dbReference type="SUPFAM" id="SSF53850">
    <property type="entry name" value="Periplasmic binding protein-like II"/>
    <property type="match status" value="1"/>
</dbReference>
<accession>A0A1F7SEN1</accession>
<dbReference type="FunFam" id="3.40.190.10:FF:000035">
    <property type="entry name" value="Molybdate ABC transporter substrate-binding protein"/>
    <property type="match status" value="1"/>
</dbReference>
<dbReference type="PANTHER" id="PTHR30632">
    <property type="entry name" value="MOLYBDATE-BINDING PERIPLASMIC PROTEIN"/>
    <property type="match status" value="1"/>
</dbReference>
<dbReference type="EMBL" id="MGDI01000033">
    <property type="protein sequence ID" value="OGL52191.1"/>
    <property type="molecule type" value="Genomic_DNA"/>
</dbReference>
<keyword evidence="3 5" id="KW-0479">Metal-binding</keyword>
<gene>
    <name evidence="6" type="ORF">A3G31_06750</name>
</gene>
<comment type="caution">
    <text evidence="6">The sequence shown here is derived from an EMBL/GenBank/DDBJ whole genome shotgun (WGS) entry which is preliminary data.</text>
</comment>
<dbReference type="GO" id="GO:1901359">
    <property type="term" value="F:tungstate binding"/>
    <property type="evidence" value="ECO:0007669"/>
    <property type="project" value="UniProtKB-ARBA"/>
</dbReference>
<dbReference type="PIRSF" id="PIRSF004846">
    <property type="entry name" value="ModA"/>
    <property type="match status" value="1"/>
</dbReference>
<evidence type="ECO:0000256" key="1">
    <source>
        <dbReference type="ARBA" id="ARBA00009175"/>
    </source>
</evidence>
<reference evidence="6 7" key="1">
    <citation type="journal article" date="2016" name="Nat. Commun.">
        <title>Thousands of microbial genomes shed light on interconnected biogeochemical processes in an aquifer system.</title>
        <authorList>
            <person name="Anantharaman K."/>
            <person name="Brown C.T."/>
            <person name="Hug L.A."/>
            <person name="Sharon I."/>
            <person name="Castelle C.J."/>
            <person name="Probst A.J."/>
            <person name="Thomas B.C."/>
            <person name="Singh A."/>
            <person name="Wilkins M.J."/>
            <person name="Karaoz U."/>
            <person name="Brodie E.L."/>
            <person name="Williams K.H."/>
            <person name="Hubbard S.S."/>
            <person name="Banfield J.F."/>
        </authorList>
    </citation>
    <scope>NUCLEOTIDE SEQUENCE [LARGE SCALE GENOMIC DNA]</scope>
</reference>
<evidence type="ECO:0000256" key="4">
    <source>
        <dbReference type="ARBA" id="ARBA00022729"/>
    </source>
</evidence>
<evidence type="ECO:0000313" key="6">
    <source>
        <dbReference type="EMBL" id="OGL52191.1"/>
    </source>
</evidence>
<feature type="binding site" evidence="5">
    <location>
        <position position="168"/>
    </location>
    <ligand>
        <name>molybdate</name>
        <dbReference type="ChEBI" id="CHEBI:36264"/>
    </ligand>
</feature>
<keyword evidence="2 5" id="KW-0500">Molybdenum</keyword>
<dbReference type="GO" id="GO:0030973">
    <property type="term" value="F:molybdate ion binding"/>
    <property type="evidence" value="ECO:0007669"/>
    <property type="project" value="InterPro"/>
</dbReference>
<evidence type="ECO:0000256" key="3">
    <source>
        <dbReference type="ARBA" id="ARBA00022723"/>
    </source>
</evidence>
<dbReference type="GO" id="GO:0015689">
    <property type="term" value="P:molybdate ion transport"/>
    <property type="evidence" value="ECO:0007669"/>
    <property type="project" value="InterPro"/>
</dbReference>
<proteinExistence type="inferred from homology"/>
<dbReference type="PANTHER" id="PTHR30632:SF14">
    <property type="entry name" value="TUNGSTATE_MOLYBDATE_CHROMATE-BINDING PROTEIN MODA"/>
    <property type="match status" value="1"/>
</dbReference>
<dbReference type="Pfam" id="PF13531">
    <property type="entry name" value="SBP_bac_11"/>
    <property type="match status" value="1"/>
</dbReference>
<name>A0A1F7SEN1_9BACT</name>
<dbReference type="STRING" id="1817883.A3G31_06750"/>
<dbReference type="GO" id="GO:0046872">
    <property type="term" value="F:metal ion binding"/>
    <property type="evidence" value="ECO:0007669"/>
    <property type="project" value="UniProtKB-KW"/>
</dbReference>
<evidence type="ECO:0000313" key="7">
    <source>
        <dbReference type="Proteomes" id="UP000178082"/>
    </source>
</evidence>
<dbReference type="InterPro" id="IPR005950">
    <property type="entry name" value="ModA"/>
</dbReference>
<feature type="binding site" evidence="5">
    <location>
        <position position="60"/>
    </location>
    <ligand>
        <name>molybdate</name>
        <dbReference type="ChEBI" id="CHEBI:36264"/>
    </ligand>
</feature>
<dbReference type="InterPro" id="IPR050682">
    <property type="entry name" value="ModA/WtpA"/>
</dbReference>
<dbReference type="InterPro" id="IPR044084">
    <property type="entry name" value="AvModA-like_subst-bd"/>
</dbReference>
<evidence type="ECO:0000256" key="2">
    <source>
        <dbReference type="ARBA" id="ARBA00022505"/>
    </source>
</evidence>
<sequence>MLIITRITLTLLFLLFPLSAAFSEELLVGAASDLLFVFSEMGKTFESETGNRIIFTFGSTGMLAEQIRQGAPYDIFAAADDRYIMGLKNQNLLKNDSIRNYAGGRLVIAYNKNVKPVTTLRDLLVKDIKSIAIANPDHAPYGIAAKEFLIRAGLWDKIKSKLILGENVRQALQFIQTGNADAGIIALSIAKVPEVNYITISEELHPPINQTMAILKDTSKQKVAKEFIDFVCSKKGKAMLEEYGYKTK</sequence>
<keyword evidence="4" id="KW-0732">Signal</keyword>
<dbReference type="NCBIfam" id="TIGR01256">
    <property type="entry name" value="modA"/>
    <property type="match status" value="1"/>
</dbReference>
<comment type="similarity">
    <text evidence="1">Belongs to the bacterial solute-binding protein ModA family.</text>
</comment>
<dbReference type="AlphaFoldDB" id="A0A1F7SEN1"/>
<dbReference type="Gene3D" id="3.40.190.10">
    <property type="entry name" value="Periplasmic binding protein-like II"/>
    <property type="match status" value="2"/>
</dbReference>
<evidence type="ECO:0000256" key="5">
    <source>
        <dbReference type="PIRSR" id="PIRSR004846-1"/>
    </source>
</evidence>